<evidence type="ECO:0000259" key="8">
    <source>
        <dbReference type="Pfam" id="PF00909"/>
    </source>
</evidence>
<dbReference type="AlphaFoldDB" id="A0A8J5Y603"/>
<keyword evidence="4 7" id="KW-1133">Transmembrane helix</keyword>
<evidence type="ECO:0000256" key="2">
    <source>
        <dbReference type="ARBA" id="ARBA00005887"/>
    </source>
</evidence>
<dbReference type="OrthoDB" id="534912at2759"/>
<dbReference type="PANTHER" id="PTHR43029">
    <property type="entry name" value="AMMONIUM TRANSPORTER MEP2"/>
    <property type="match status" value="1"/>
</dbReference>
<dbReference type="Gene3D" id="1.10.3430.10">
    <property type="entry name" value="Ammonium transporter AmtB like domains"/>
    <property type="match status" value="2"/>
</dbReference>
<dbReference type="InterPro" id="IPR024041">
    <property type="entry name" value="NH4_transpt_AmtB-like_dom"/>
</dbReference>
<evidence type="ECO:0000256" key="3">
    <source>
        <dbReference type="ARBA" id="ARBA00022692"/>
    </source>
</evidence>
<dbReference type="SUPFAM" id="SSF111352">
    <property type="entry name" value="Ammonium transporter"/>
    <property type="match status" value="1"/>
</dbReference>
<feature type="transmembrane region" description="Helical" evidence="7">
    <location>
        <begin position="206"/>
        <end position="232"/>
    </location>
</feature>
<evidence type="ECO:0000256" key="1">
    <source>
        <dbReference type="ARBA" id="ARBA00004141"/>
    </source>
</evidence>
<evidence type="ECO:0000256" key="5">
    <source>
        <dbReference type="ARBA" id="ARBA00023136"/>
    </source>
</evidence>
<keyword evidence="5 7" id="KW-0472">Membrane</keyword>
<evidence type="ECO:0000256" key="7">
    <source>
        <dbReference type="SAM" id="Phobius"/>
    </source>
</evidence>
<feature type="domain" description="Ammonium transporter AmtB-like" evidence="8">
    <location>
        <begin position="101"/>
        <end position="403"/>
    </location>
</feature>
<keyword evidence="3 7" id="KW-0812">Transmembrane</keyword>
<protein>
    <recommendedName>
        <fullName evidence="8">Ammonium transporter AmtB-like domain-containing protein</fullName>
    </recommendedName>
</protein>
<feature type="transmembrane region" description="Helical" evidence="7">
    <location>
        <begin position="499"/>
        <end position="518"/>
    </location>
</feature>
<accession>A0A8J5Y603</accession>
<dbReference type="GO" id="GO:0008519">
    <property type="term" value="F:ammonium channel activity"/>
    <property type="evidence" value="ECO:0007669"/>
    <property type="project" value="InterPro"/>
</dbReference>
<feature type="transmembrane region" description="Helical" evidence="7">
    <location>
        <begin position="52"/>
        <end position="74"/>
    </location>
</feature>
<comment type="similarity">
    <text evidence="2">Belongs to the ammonia transporter channel (TC 1.A.11.2) family.</text>
</comment>
<evidence type="ECO:0000256" key="6">
    <source>
        <dbReference type="SAM" id="MobiDB-lite"/>
    </source>
</evidence>
<feature type="domain" description="Ammonium transporter AmtB-like" evidence="8">
    <location>
        <begin position="24"/>
        <end position="87"/>
    </location>
</feature>
<proteinExistence type="inferred from homology"/>
<feature type="region of interest" description="Disordered" evidence="6">
    <location>
        <begin position="423"/>
        <end position="447"/>
    </location>
</feature>
<feature type="transmembrane region" description="Helical" evidence="7">
    <location>
        <begin position="176"/>
        <end position="194"/>
    </location>
</feature>
<comment type="subcellular location">
    <subcellularLocation>
        <location evidence="1">Membrane</location>
        <topology evidence="1">Multi-pass membrane protein</topology>
    </subcellularLocation>
</comment>
<dbReference type="InterPro" id="IPR029020">
    <property type="entry name" value="Ammonium/urea_transptr"/>
</dbReference>
<keyword evidence="10" id="KW-1185">Reference proteome</keyword>
<feature type="transmembrane region" description="Helical" evidence="7">
    <location>
        <begin position="359"/>
        <end position="381"/>
    </location>
</feature>
<dbReference type="InterPro" id="IPR001905">
    <property type="entry name" value="Ammonium_transpt"/>
</dbReference>
<dbReference type="GO" id="GO:0005886">
    <property type="term" value="C:plasma membrane"/>
    <property type="evidence" value="ECO:0007669"/>
    <property type="project" value="TreeGrafter"/>
</dbReference>
<evidence type="ECO:0000313" key="9">
    <source>
        <dbReference type="EMBL" id="KAG8477734.1"/>
    </source>
</evidence>
<feature type="transmembrane region" description="Helical" evidence="7">
    <location>
        <begin position="135"/>
        <end position="155"/>
    </location>
</feature>
<dbReference type="Proteomes" id="UP000701853">
    <property type="component" value="Chromosome 11"/>
</dbReference>
<comment type="caution">
    <text evidence="9">The sequence shown here is derived from an EMBL/GenBank/DDBJ whole genome shotgun (WGS) entry which is preliminary data.</text>
</comment>
<feature type="transmembrane region" description="Helical" evidence="7">
    <location>
        <begin position="296"/>
        <end position="317"/>
    </location>
</feature>
<dbReference type="EMBL" id="JAHUZN010000011">
    <property type="protein sequence ID" value="KAG8477734.1"/>
    <property type="molecule type" value="Genomic_DNA"/>
</dbReference>
<sequence>MSLPSNLNPDKASPPWLNKGDNSWQLTAATLVGLQSVLGLVILYGSIVKKKWAVNLAFMALYAFAAVLVCWVAWGYRMAFGDKFIHFLEMPNISLDAQYLIDIWCLEGWLSKKGIIDYSRGYVIHLSSGVASFTAAYWVMTRILYYTINVVLFFIRKKVNVGPRTTKDKERFPPNNILLMLAGEGLIWMGWIGFNGGDPYTVSTDSSLAVLNTHVCTTTSLLTWLMLDIIFFGKPSVIGVTQGMITGLVCITPAAGVVQGWAAILMGMMSGYSPWYTMMVLHKKIGLLKQVVDTMAVFHMYAVAGSLGGILTGLFAVPKLNRLFYMVDNWQHYIGFFYRLHTGHTTAGFKQLGIQLRGIVFVVLLNIFTTNVICLLISLIIPLRLAEDELQTGDDAIHGEEAYGLWGDGEKYESKLNSIYEEFPPPSKGGEETSKSITAFEETSEEEKSRFGAGQARVVMKSETASSADEQQLSDSTTDTRGKHRILAELKRVEQESKFFEVSFFFFFFMFLFLLSFCNDPKSVRTGKVCHRASVLVK</sequence>
<dbReference type="PANTHER" id="PTHR43029:SF11">
    <property type="entry name" value="AMMONIUM TRANSPORTER"/>
    <property type="match status" value="1"/>
</dbReference>
<evidence type="ECO:0000256" key="4">
    <source>
        <dbReference type="ARBA" id="ARBA00022989"/>
    </source>
</evidence>
<reference evidence="9 10" key="1">
    <citation type="journal article" date="2021" name="bioRxiv">
        <title>The Gossypium anomalum genome as a resource for cotton improvement and evolutionary analysis of hybrid incompatibility.</title>
        <authorList>
            <person name="Grover C.E."/>
            <person name="Yuan D."/>
            <person name="Arick M.A."/>
            <person name="Miller E.R."/>
            <person name="Hu G."/>
            <person name="Peterson D.G."/>
            <person name="Wendel J.F."/>
            <person name="Udall J.A."/>
        </authorList>
    </citation>
    <scope>NUCLEOTIDE SEQUENCE [LARGE SCALE GENOMIC DNA]</scope>
    <source>
        <strain evidence="9">JFW-Udall</strain>
        <tissue evidence="9">Leaf</tissue>
    </source>
</reference>
<feature type="transmembrane region" description="Helical" evidence="7">
    <location>
        <begin position="24"/>
        <end position="45"/>
    </location>
</feature>
<gene>
    <name evidence="9" type="ORF">CXB51_027549</name>
</gene>
<name>A0A8J5Y603_9ROSI</name>
<organism evidence="9 10">
    <name type="scientific">Gossypium anomalum</name>
    <dbReference type="NCBI Taxonomy" id="47600"/>
    <lineage>
        <taxon>Eukaryota</taxon>
        <taxon>Viridiplantae</taxon>
        <taxon>Streptophyta</taxon>
        <taxon>Embryophyta</taxon>
        <taxon>Tracheophyta</taxon>
        <taxon>Spermatophyta</taxon>
        <taxon>Magnoliopsida</taxon>
        <taxon>eudicotyledons</taxon>
        <taxon>Gunneridae</taxon>
        <taxon>Pentapetalae</taxon>
        <taxon>rosids</taxon>
        <taxon>malvids</taxon>
        <taxon>Malvales</taxon>
        <taxon>Malvaceae</taxon>
        <taxon>Malvoideae</taxon>
        <taxon>Gossypium</taxon>
    </lineage>
</organism>
<dbReference type="Pfam" id="PF00909">
    <property type="entry name" value="Ammonium_transp"/>
    <property type="match status" value="2"/>
</dbReference>
<evidence type="ECO:0000313" key="10">
    <source>
        <dbReference type="Proteomes" id="UP000701853"/>
    </source>
</evidence>
<feature type="transmembrane region" description="Helical" evidence="7">
    <location>
        <begin position="244"/>
        <end position="269"/>
    </location>
</feature>